<keyword evidence="5" id="KW-0418">Kinase</keyword>
<evidence type="ECO:0000256" key="6">
    <source>
        <dbReference type="PROSITE-ProRule" id="PRU00169"/>
    </source>
</evidence>
<dbReference type="EC" id="2.7.13.3" evidence="2"/>
<evidence type="ECO:0000259" key="10">
    <source>
        <dbReference type="PROSITE" id="PS50113"/>
    </source>
</evidence>
<dbReference type="SMART" id="SM00086">
    <property type="entry name" value="PAC"/>
    <property type="match status" value="4"/>
</dbReference>
<dbReference type="Pfam" id="PF08447">
    <property type="entry name" value="PAS_3"/>
    <property type="match status" value="2"/>
</dbReference>
<dbReference type="PROSITE" id="PS50113">
    <property type="entry name" value="PAC"/>
    <property type="match status" value="4"/>
</dbReference>
<reference evidence="11" key="1">
    <citation type="submission" date="2023-03" db="EMBL/GenBank/DDBJ databases">
        <title>Lomoglobus Profundus gen. nov., sp. nov., a novel member of the phylum Verrucomicrobia, isolated from deep-marine sediment of South China Sea.</title>
        <authorList>
            <person name="Ahmad T."/>
            <person name="Ishaq S.E."/>
            <person name="Wang F."/>
        </authorList>
    </citation>
    <scope>NUCLEOTIDE SEQUENCE</scope>
    <source>
        <strain evidence="11">LMO-M01</strain>
    </source>
</reference>
<dbReference type="SMART" id="SM00065">
    <property type="entry name" value="GAF"/>
    <property type="match status" value="2"/>
</dbReference>
<feature type="modified residue" description="4-aspartylphosphate" evidence="6">
    <location>
        <position position="1311"/>
    </location>
</feature>
<proteinExistence type="predicted"/>
<dbReference type="SUPFAM" id="SSF52172">
    <property type="entry name" value="CheY-like"/>
    <property type="match status" value="1"/>
</dbReference>
<evidence type="ECO:0000256" key="3">
    <source>
        <dbReference type="ARBA" id="ARBA00022553"/>
    </source>
</evidence>
<evidence type="ECO:0000259" key="9">
    <source>
        <dbReference type="PROSITE" id="PS50112"/>
    </source>
</evidence>
<name>A0AAE9ZUJ1_9BACT</name>
<dbReference type="Gene3D" id="3.30.450.40">
    <property type="match status" value="2"/>
</dbReference>
<evidence type="ECO:0000256" key="1">
    <source>
        <dbReference type="ARBA" id="ARBA00000085"/>
    </source>
</evidence>
<dbReference type="SMART" id="SM00091">
    <property type="entry name" value="PAS"/>
    <property type="match status" value="4"/>
</dbReference>
<dbReference type="InterPro" id="IPR000700">
    <property type="entry name" value="PAS-assoc_C"/>
</dbReference>
<dbReference type="InterPro" id="IPR003018">
    <property type="entry name" value="GAF"/>
</dbReference>
<dbReference type="InterPro" id="IPR036890">
    <property type="entry name" value="HATPase_C_sf"/>
</dbReference>
<keyword evidence="3 6" id="KW-0597">Phosphoprotein</keyword>
<dbReference type="InterPro" id="IPR052162">
    <property type="entry name" value="Sensor_kinase/Photoreceptor"/>
</dbReference>
<dbReference type="Pfam" id="PF13426">
    <property type="entry name" value="PAS_9"/>
    <property type="match status" value="1"/>
</dbReference>
<dbReference type="Gene3D" id="3.30.450.20">
    <property type="entry name" value="PAS domain"/>
    <property type="match status" value="5"/>
</dbReference>
<dbReference type="Pfam" id="PF13185">
    <property type="entry name" value="GAF_2"/>
    <property type="match status" value="1"/>
</dbReference>
<evidence type="ECO:0000259" key="7">
    <source>
        <dbReference type="PROSITE" id="PS50109"/>
    </source>
</evidence>
<dbReference type="Gene3D" id="2.10.70.100">
    <property type="match status" value="2"/>
</dbReference>
<dbReference type="PROSITE" id="PS50109">
    <property type="entry name" value="HIS_KIN"/>
    <property type="match status" value="1"/>
</dbReference>
<dbReference type="SMART" id="SM00388">
    <property type="entry name" value="HisKA"/>
    <property type="match status" value="1"/>
</dbReference>
<dbReference type="SUPFAM" id="SSF47384">
    <property type="entry name" value="Homodimeric domain of signal transducing histidine kinase"/>
    <property type="match status" value="1"/>
</dbReference>
<dbReference type="SUPFAM" id="SSF55781">
    <property type="entry name" value="GAF domain-like"/>
    <property type="match status" value="2"/>
</dbReference>
<accession>A0AAE9ZUJ1</accession>
<dbReference type="PANTHER" id="PTHR43304:SF1">
    <property type="entry name" value="PAC DOMAIN-CONTAINING PROTEIN"/>
    <property type="match status" value="1"/>
</dbReference>
<dbReference type="Pfam" id="PF00512">
    <property type="entry name" value="HisKA"/>
    <property type="match status" value="1"/>
</dbReference>
<dbReference type="InterPro" id="IPR036097">
    <property type="entry name" value="HisK_dim/P_sf"/>
</dbReference>
<sequence>MIAPAPIPREIERLQALRGYEQLDTRAERDFDDITVLAAQICGTPISLITLIDEDRQWFKSRLGVSVRETSRLISFCAHTIQSDQAMVVPDTAVDPRFADNPMVIGDPHVRFYLGVPLLTAQHLPIGTLCVIDREPREMSPAQVTALQSLSRQVMAQFELRKSTRALASHEARQRLAKEGSDLGSFEWNLVTGHIAGTRRHDEIWGFAPGEFSGDLNALLERVHPDDLDLAYRTLTRGATDQHVVECEIRVRLPEGPQRWLEVRGEFAFDRTGKADRAWGVVKDISERKKREQELANNRANLERAQRISRTGSWEYEVATGKITWSDEHYRIWGLNRNDPDMALDELISRIHPDDRAVHMASLDQWLASAPGSSHEAVEYRVIKPNGEVVHVRVDMDVHYDSAGQAERLFGTSQDVTRREETQRALATSRRQMEAALASMTDALFITDTQGRLIEFNDAFLTFHRFKHESECGLTLADYPEIFDVFMADGTPAPAKMWVVARALRGETVTSAEYGVRRKDTGESWVGSYSFAPMRNEDGAIIGSVVVARDITEQRRMETQLVESERRYHTLFDEMDEGFCVIDVIFDEHDHPVDFRFLVTNPAFEVQTGLKNVEGETMRKLAPDLEEYWFETYGRVALTGESAQLVNWAEELSRWYDVYAFRFGPTEQRQVAVLFKDVTERKLAEQRIYKLNRVYLVLSEINQAITRESDQRAMLQDACRIAVEQGEFVLAWIGMREADAGGLTVVAHAGADEDTMAQVAALVSGGQIKCPFTRVAVESGEHGVCNDSIPDAVAGAASWGGGYRAMASLPLTQTGVVVGVLNLYADEAGVFDDAELQLLNDLAKDISFGLEVAGTERARVAATEALLQSESQLSNAMTLAKMGHWVYEIDSNLITLNDHIYRLYQTTVEQEGGYAMSPERFVERFLEPGDADGIKAEIEKARTTTDQHYTRDFEYGFRFGDGRRGRMAVRIFVVKDGRGRTVKIRGVSQDITAHRALEEQYRQSQKMDAIGQLAGGVAHDFNNILAAIMMQADLGAKEPATPAENMEAMAEIKEAARRASHLTRQLLAFGRRQIMQTTQLDLNRSVENMTQMLHRIVGEDVSLKLNLHPTPLLTRADSGMIDQVLLNLVVNARDAMPTGGLLIVETGLITLTENGDTDSPDLPPGDYVTLGVVDSGCGIDPEVKARIFEPFFTTKAPGTGTGLGLATVFGIVKQHGGAIDLRSETGEGSSFTVYLRSEKVRESDDAAIPVLPELKRGTETILLVEDDPSLRKLTKTVLVRQGYRVLEAGNGPEAVTMMDEATEKISLLLTDVVMPAGMTGWQLAQRLQARYPELRVIFTSGYSSDVAGREMVLKNRQNFIPKPCSADQLLRMVRTALDA</sequence>
<dbReference type="CDD" id="cd00082">
    <property type="entry name" value="HisKA"/>
    <property type="match status" value="1"/>
</dbReference>
<dbReference type="InterPro" id="IPR003661">
    <property type="entry name" value="HisK_dim/P_dom"/>
</dbReference>
<dbReference type="Pfam" id="PF13188">
    <property type="entry name" value="PAS_8"/>
    <property type="match status" value="1"/>
</dbReference>
<dbReference type="InterPro" id="IPR001789">
    <property type="entry name" value="Sig_transdc_resp-reg_receiver"/>
</dbReference>
<dbReference type="PRINTS" id="PR00344">
    <property type="entry name" value="BCTRLSENSOR"/>
</dbReference>
<comment type="catalytic activity">
    <reaction evidence="1">
        <text>ATP + protein L-histidine = ADP + protein N-phospho-L-histidine.</text>
        <dbReference type="EC" id="2.7.13.3"/>
    </reaction>
</comment>
<dbReference type="SUPFAM" id="SSF55874">
    <property type="entry name" value="ATPase domain of HSP90 chaperone/DNA topoisomerase II/histidine kinase"/>
    <property type="match status" value="1"/>
</dbReference>
<dbReference type="InterPro" id="IPR035965">
    <property type="entry name" value="PAS-like_dom_sf"/>
</dbReference>
<dbReference type="SMART" id="SM00387">
    <property type="entry name" value="HATPase_c"/>
    <property type="match status" value="1"/>
</dbReference>
<evidence type="ECO:0000256" key="4">
    <source>
        <dbReference type="ARBA" id="ARBA00022679"/>
    </source>
</evidence>
<feature type="domain" description="PAC" evidence="10">
    <location>
        <begin position="510"/>
        <end position="563"/>
    </location>
</feature>
<dbReference type="PANTHER" id="PTHR43304">
    <property type="entry name" value="PHYTOCHROME-LIKE PROTEIN CPH1"/>
    <property type="match status" value="1"/>
</dbReference>
<evidence type="ECO:0000256" key="5">
    <source>
        <dbReference type="ARBA" id="ARBA00022777"/>
    </source>
</evidence>
<evidence type="ECO:0000313" key="12">
    <source>
        <dbReference type="Proteomes" id="UP001218638"/>
    </source>
</evidence>
<dbReference type="InterPro" id="IPR005467">
    <property type="entry name" value="His_kinase_dom"/>
</dbReference>
<dbReference type="SUPFAM" id="SSF55785">
    <property type="entry name" value="PYP-like sensor domain (PAS domain)"/>
    <property type="match status" value="5"/>
</dbReference>
<dbReference type="Gene3D" id="3.40.50.2300">
    <property type="match status" value="1"/>
</dbReference>
<dbReference type="NCBIfam" id="TIGR00229">
    <property type="entry name" value="sensory_box"/>
    <property type="match status" value="2"/>
</dbReference>
<dbReference type="InterPro" id="IPR000014">
    <property type="entry name" value="PAS"/>
</dbReference>
<dbReference type="SMART" id="SM00448">
    <property type="entry name" value="REC"/>
    <property type="match status" value="1"/>
</dbReference>
<dbReference type="InterPro" id="IPR011006">
    <property type="entry name" value="CheY-like_superfamily"/>
</dbReference>
<feature type="domain" description="Response regulatory" evidence="8">
    <location>
        <begin position="1260"/>
        <end position="1377"/>
    </location>
</feature>
<dbReference type="Gene3D" id="1.10.287.130">
    <property type="match status" value="1"/>
</dbReference>
<dbReference type="InterPro" id="IPR001610">
    <property type="entry name" value="PAC"/>
</dbReference>
<dbReference type="InterPro" id="IPR029016">
    <property type="entry name" value="GAF-like_dom_sf"/>
</dbReference>
<dbReference type="Proteomes" id="UP001218638">
    <property type="component" value="Chromosome"/>
</dbReference>
<keyword evidence="4" id="KW-0808">Transferase</keyword>
<feature type="domain" description="Histidine kinase" evidence="7">
    <location>
        <begin position="1016"/>
        <end position="1239"/>
    </location>
</feature>
<evidence type="ECO:0000313" key="11">
    <source>
        <dbReference type="EMBL" id="WED63269.1"/>
    </source>
</evidence>
<dbReference type="InterPro" id="IPR003594">
    <property type="entry name" value="HATPase_dom"/>
</dbReference>
<dbReference type="InterPro" id="IPR013655">
    <property type="entry name" value="PAS_fold_3"/>
</dbReference>
<dbReference type="InterPro" id="IPR004358">
    <property type="entry name" value="Sig_transdc_His_kin-like_C"/>
</dbReference>
<gene>
    <name evidence="11" type="ORF">PXH66_13105</name>
</gene>
<dbReference type="GO" id="GO:0000155">
    <property type="term" value="F:phosphorelay sensor kinase activity"/>
    <property type="evidence" value="ECO:0007669"/>
    <property type="project" value="InterPro"/>
</dbReference>
<keyword evidence="12" id="KW-1185">Reference proteome</keyword>
<dbReference type="Pfam" id="PF08448">
    <property type="entry name" value="PAS_4"/>
    <property type="match status" value="1"/>
</dbReference>
<dbReference type="InterPro" id="IPR013656">
    <property type="entry name" value="PAS_4"/>
</dbReference>
<dbReference type="KEGG" id="slom:PXH66_13105"/>
<evidence type="ECO:0000259" key="8">
    <source>
        <dbReference type="PROSITE" id="PS50110"/>
    </source>
</evidence>
<dbReference type="RefSeq" id="WP_330928621.1">
    <property type="nucleotide sequence ID" value="NZ_CP119075.1"/>
</dbReference>
<dbReference type="PROSITE" id="PS50110">
    <property type="entry name" value="RESPONSE_REGULATORY"/>
    <property type="match status" value="1"/>
</dbReference>
<dbReference type="Pfam" id="PF00072">
    <property type="entry name" value="Response_reg"/>
    <property type="match status" value="1"/>
</dbReference>
<feature type="domain" description="PAS" evidence="9">
    <location>
        <begin position="429"/>
        <end position="507"/>
    </location>
</feature>
<protein>
    <recommendedName>
        <fullName evidence="2">histidine kinase</fullName>
        <ecNumber evidence="2">2.7.13.3</ecNumber>
    </recommendedName>
</protein>
<dbReference type="EMBL" id="CP119075">
    <property type="protein sequence ID" value="WED63269.1"/>
    <property type="molecule type" value="Genomic_DNA"/>
</dbReference>
<feature type="domain" description="PAC" evidence="10">
    <location>
        <begin position="376"/>
        <end position="428"/>
    </location>
</feature>
<dbReference type="Gene3D" id="3.30.565.10">
    <property type="entry name" value="Histidine kinase-like ATPase, C-terminal domain"/>
    <property type="match status" value="1"/>
</dbReference>
<feature type="domain" description="PAC" evidence="10">
    <location>
        <begin position="951"/>
        <end position="1003"/>
    </location>
</feature>
<evidence type="ECO:0000256" key="2">
    <source>
        <dbReference type="ARBA" id="ARBA00012438"/>
    </source>
</evidence>
<dbReference type="CDD" id="cd00130">
    <property type="entry name" value="PAS"/>
    <property type="match status" value="3"/>
</dbReference>
<dbReference type="Pfam" id="PF01590">
    <property type="entry name" value="GAF"/>
    <property type="match status" value="1"/>
</dbReference>
<organism evidence="11 12">
    <name type="scientific">Synoicihabitans lomoniglobus</name>
    <dbReference type="NCBI Taxonomy" id="2909285"/>
    <lineage>
        <taxon>Bacteria</taxon>
        <taxon>Pseudomonadati</taxon>
        <taxon>Verrucomicrobiota</taxon>
        <taxon>Opitutia</taxon>
        <taxon>Opitutales</taxon>
        <taxon>Opitutaceae</taxon>
        <taxon>Synoicihabitans</taxon>
    </lineage>
</organism>
<dbReference type="Pfam" id="PF02518">
    <property type="entry name" value="HATPase_c"/>
    <property type="match status" value="1"/>
</dbReference>
<feature type="domain" description="PAC" evidence="10">
    <location>
        <begin position="245"/>
        <end position="297"/>
    </location>
</feature>
<dbReference type="PROSITE" id="PS50112">
    <property type="entry name" value="PAS"/>
    <property type="match status" value="1"/>
</dbReference>